<name>A0AAV4F665_9GAST</name>
<feature type="compositionally biased region" description="Acidic residues" evidence="2">
    <location>
        <begin position="897"/>
        <end position="912"/>
    </location>
</feature>
<dbReference type="InterPro" id="IPR012337">
    <property type="entry name" value="RNaseH-like_sf"/>
</dbReference>
<feature type="compositionally biased region" description="Acidic residues" evidence="2">
    <location>
        <begin position="772"/>
        <end position="831"/>
    </location>
</feature>
<proteinExistence type="predicted"/>
<keyword evidence="1" id="KW-0040">ANK repeat</keyword>
<feature type="compositionally biased region" description="Acidic residues" evidence="2">
    <location>
        <begin position="849"/>
        <end position="889"/>
    </location>
</feature>
<dbReference type="PANTHER" id="PTHR46880:SF9">
    <property type="entry name" value="ZINC FINGER PROTEIN 862"/>
    <property type="match status" value="1"/>
</dbReference>
<feature type="compositionally biased region" description="Basic and acidic residues" evidence="2">
    <location>
        <begin position="837"/>
        <end position="848"/>
    </location>
</feature>
<dbReference type="SMART" id="SM00248">
    <property type="entry name" value="ANK"/>
    <property type="match status" value="3"/>
</dbReference>
<dbReference type="Pfam" id="PF05699">
    <property type="entry name" value="Dimer_Tnp_hAT"/>
    <property type="match status" value="1"/>
</dbReference>
<feature type="repeat" description="ANK" evidence="1">
    <location>
        <begin position="702"/>
        <end position="735"/>
    </location>
</feature>
<feature type="region of interest" description="Disordered" evidence="2">
    <location>
        <begin position="1094"/>
        <end position="1116"/>
    </location>
</feature>
<dbReference type="Proteomes" id="UP000762676">
    <property type="component" value="Unassembled WGS sequence"/>
</dbReference>
<dbReference type="EMBL" id="BMAT01007635">
    <property type="protein sequence ID" value="GFR68245.1"/>
    <property type="molecule type" value="Genomic_DNA"/>
</dbReference>
<feature type="domain" description="HAT C-terminal dimerisation" evidence="3">
    <location>
        <begin position="475"/>
        <end position="528"/>
    </location>
</feature>
<feature type="region of interest" description="Disordered" evidence="2">
    <location>
        <begin position="753"/>
        <end position="924"/>
    </location>
</feature>
<organism evidence="4 5">
    <name type="scientific">Elysia marginata</name>
    <dbReference type="NCBI Taxonomy" id="1093978"/>
    <lineage>
        <taxon>Eukaryota</taxon>
        <taxon>Metazoa</taxon>
        <taxon>Spiralia</taxon>
        <taxon>Lophotrochozoa</taxon>
        <taxon>Mollusca</taxon>
        <taxon>Gastropoda</taxon>
        <taxon>Heterobranchia</taxon>
        <taxon>Euthyneura</taxon>
        <taxon>Panpulmonata</taxon>
        <taxon>Sacoglossa</taxon>
        <taxon>Placobranchoidea</taxon>
        <taxon>Plakobranchidae</taxon>
        <taxon>Elysia</taxon>
    </lineage>
</organism>
<dbReference type="AlphaFoldDB" id="A0AAV4F665"/>
<dbReference type="InterPro" id="IPR008906">
    <property type="entry name" value="HATC_C_dom"/>
</dbReference>
<protein>
    <submittedName>
        <fullName evidence="4">Zinc finger protein 862-like</fullName>
    </submittedName>
</protein>
<evidence type="ECO:0000313" key="5">
    <source>
        <dbReference type="Proteomes" id="UP000762676"/>
    </source>
</evidence>
<feature type="compositionally biased region" description="Acidic residues" evidence="2">
    <location>
        <begin position="1238"/>
        <end position="1249"/>
    </location>
</feature>
<sequence length="1249" mass="140596">MDRSEMERLKKLFDWAYTIVKLEISFSAFPTLVNTEEKHGIDLGSKYKSDKQCAEFVSAIGEHLKDELRKLTSTRPFYCSILFDGSTDNTLKEREIICMRYLKENSPTTCFLGLSQPETGQASAITKEIKQKVEEMGVDLQTSCVGMAADGASVNFGNKTGVLTTFEKEMPWLMKVHCVAHRLELAVKNAFAGSFFAKEIDDILVQLYYMFHRSAKKWKELERLAEIVGQRLVKLSKGHSTRWVGHRLSAVQALRKDLPCILLLCQEWASGERQGVLSSDAAKMKGFWLKLSTVNFKLHLAAYEDILSELSDISSELQSDSAQLDHCIQFVMASASTLNSMKTKPQQCLKKALDEKEDCKCERMCKCDDYKQSMEYVLDKLVLCLEERFCDTSEDKVLKSARIFDWTSVPETGKIDELKEYGERQMDVLIDHYETVLQHQGCSTLKIKKEWLMFLSESQGLVPLNENMTTTILKKAKKFPNLSHLAHIISVLPSSTAKVERQFSLMKRILGDWRHSLSRSMLEKIMLICSNGPDIKDFNSEPCIAKWQDMCLTNRRPDKAALFSEIIFSGCYQRTPLYICLCGVDQYHQRVTTRNLYLARLLIEHGANVNKRVPVTNFGSEYISPGKSSLELLVDFFIDLSQDLTSDRRNTSFWHIWNSATELVVGLNKQYLTRKEDVKEDVLDLIFNILRHGGDVGIQDEHRRTPLHHAARLCPDMSLLRLLHTNGGSLNLIDTAGNCPLLSLCSFDKKGEEDDDTWDVSSASSAESGGFDNDDDNDDDDDGYYDYEGNDDDDGYYDYNDHDDDGDDDDNGDYDDDGDDNYDVDDDDDYDGTSNDYNDHDNDGHDDNDGGYDDDDGNSDNDNDDDDDDDDDGDDYDDDDDSDDDDDCYYDYNVHDDDGDDDDDGDYDDDDNNNNQTHPHINRQNNLGQTALFYTILREDLQSARLLLETGACPSLQACVWKSRRKKRTFSALFASLMSIPLQRSLQNSSLYERMVKPVQPISALVDAGYFTTEKVVSELASLITTDFPEFCHLRPMADSLLHLMFGYKSASLKQLAARKVFQCCLLENTACLHAILPVSAILENYPAASAFTTPSAPTSPSRSPQTSSSPPSLPQLLASSPGKLEEYLTLVLNCTVLKRLTQLLQLPASLQLHLEAQLLFLRMLLKFSSLSAWRPPAPAVFPISGAISIGMQGGIGRFMPGGGIFRIGDHSDESGDDDEEANASSDSSSSYNSSSEENVEGDSDLEYW</sequence>
<evidence type="ECO:0000256" key="1">
    <source>
        <dbReference type="PROSITE-ProRule" id="PRU00023"/>
    </source>
</evidence>
<feature type="region of interest" description="Disordered" evidence="2">
    <location>
        <begin position="1207"/>
        <end position="1249"/>
    </location>
</feature>
<comment type="caution">
    <text evidence="4">The sequence shown here is derived from an EMBL/GenBank/DDBJ whole genome shotgun (WGS) entry which is preliminary data.</text>
</comment>
<dbReference type="SUPFAM" id="SSF53098">
    <property type="entry name" value="Ribonuclease H-like"/>
    <property type="match status" value="1"/>
</dbReference>
<dbReference type="SUPFAM" id="SSF48403">
    <property type="entry name" value="Ankyrin repeat"/>
    <property type="match status" value="1"/>
</dbReference>
<dbReference type="InterPro" id="IPR036770">
    <property type="entry name" value="Ankyrin_rpt-contain_sf"/>
</dbReference>
<accession>A0AAV4F665</accession>
<dbReference type="Gene3D" id="1.25.40.20">
    <property type="entry name" value="Ankyrin repeat-containing domain"/>
    <property type="match status" value="1"/>
</dbReference>
<gene>
    <name evidence="4" type="ORF">ElyMa_003727400</name>
</gene>
<dbReference type="InterPro" id="IPR002110">
    <property type="entry name" value="Ankyrin_rpt"/>
</dbReference>
<dbReference type="PANTHER" id="PTHR46880">
    <property type="entry name" value="RAS-ASSOCIATING DOMAIN-CONTAINING PROTEIN"/>
    <property type="match status" value="1"/>
</dbReference>
<evidence type="ECO:0000259" key="3">
    <source>
        <dbReference type="Pfam" id="PF05699"/>
    </source>
</evidence>
<reference evidence="4 5" key="1">
    <citation type="journal article" date="2021" name="Elife">
        <title>Chloroplast acquisition without the gene transfer in kleptoplastic sea slugs, Plakobranchus ocellatus.</title>
        <authorList>
            <person name="Maeda T."/>
            <person name="Takahashi S."/>
            <person name="Yoshida T."/>
            <person name="Shimamura S."/>
            <person name="Takaki Y."/>
            <person name="Nagai Y."/>
            <person name="Toyoda A."/>
            <person name="Suzuki Y."/>
            <person name="Arimoto A."/>
            <person name="Ishii H."/>
            <person name="Satoh N."/>
            <person name="Nishiyama T."/>
            <person name="Hasebe M."/>
            <person name="Maruyama T."/>
            <person name="Minagawa J."/>
            <person name="Obokata J."/>
            <person name="Shigenobu S."/>
        </authorList>
    </citation>
    <scope>NUCLEOTIDE SEQUENCE [LARGE SCALE GENOMIC DNA]</scope>
</reference>
<feature type="compositionally biased region" description="Low complexity" evidence="2">
    <location>
        <begin position="1223"/>
        <end position="1237"/>
    </location>
</feature>
<dbReference type="PROSITE" id="PS50088">
    <property type="entry name" value="ANK_REPEAT"/>
    <property type="match status" value="1"/>
</dbReference>
<keyword evidence="5" id="KW-1185">Reference proteome</keyword>
<dbReference type="GO" id="GO:0046983">
    <property type="term" value="F:protein dimerization activity"/>
    <property type="evidence" value="ECO:0007669"/>
    <property type="project" value="InterPro"/>
</dbReference>
<evidence type="ECO:0000256" key="2">
    <source>
        <dbReference type="SAM" id="MobiDB-lite"/>
    </source>
</evidence>
<evidence type="ECO:0000313" key="4">
    <source>
        <dbReference type="EMBL" id="GFR68245.1"/>
    </source>
</evidence>